<accession>A0A5B7D0G6</accession>
<comment type="caution">
    <text evidence="1">The sequence shown here is derived from an EMBL/GenBank/DDBJ whole genome shotgun (WGS) entry which is preliminary data.</text>
</comment>
<name>A0A5B7D0G6_PORTR</name>
<dbReference type="EMBL" id="VSRR010000379">
    <property type="protein sequence ID" value="MPC14795.1"/>
    <property type="molecule type" value="Genomic_DNA"/>
</dbReference>
<evidence type="ECO:0000313" key="2">
    <source>
        <dbReference type="Proteomes" id="UP000324222"/>
    </source>
</evidence>
<keyword evidence="2" id="KW-1185">Reference proteome</keyword>
<gene>
    <name evidence="1" type="ORF">E2C01_007570</name>
</gene>
<dbReference type="Proteomes" id="UP000324222">
    <property type="component" value="Unassembled WGS sequence"/>
</dbReference>
<proteinExistence type="predicted"/>
<evidence type="ECO:0000313" key="1">
    <source>
        <dbReference type="EMBL" id="MPC14795.1"/>
    </source>
</evidence>
<dbReference type="AlphaFoldDB" id="A0A5B7D0G6"/>
<reference evidence="1 2" key="1">
    <citation type="submission" date="2019-05" db="EMBL/GenBank/DDBJ databases">
        <title>Another draft genome of Portunus trituberculatus and its Hox gene families provides insights of decapod evolution.</title>
        <authorList>
            <person name="Jeong J.-H."/>
            <person name="Song I."/>
            <person name="Kim S."/>
            <person name="Choi T."/>
            <person name="Kim D."/>
            <person name="Ryu S."/>
            <person name="Kim W."/>
        </authorList>
    </citation>
    <scope>NUCLEOTIDE SEQUENCE [LARGE SCALE GENOMIC DNA]</scope>
    <source>
        <tissue evidence="1">Muscle</tissue>
    </source>
</reference>
<sequence>MQSRRRRTCKWVKRERPSGRRTVFIIQFMKRVIDILHEGRQPVHDDANKDPLLMIRWRKHNVISVCHGPLILASLKMSF</sequence>
<organism evidence="1 2">
    <name type="scientific">Portunus trituberculatus</name>
    <name type="common">Swimming crab</name>
    <name type="synonym">Neptunus trituberculatus</name>
    <dbReference type="NCBI Taxonomy" id="210409"/>
    <lineage>
        <taxon>Eukaryota</taxon>
        <taxon>Metazoa</taxon>
        <taxon>Ecdysozoa</taxon>
        <taxon>Arthropoda</taxon>
        <taxon>Crustacea</taxon>
        <taxon>Multicrustacea</taxon>
        <taxon>Malacostraca</taxon>
        <taxon>Eumalacostraca</taxon>
        <taxon>Eucarida</taxon>
        <taxon>Decapoda</taxon>
        <taxon>Pleocyemata</taxon>
        <taxon>Brachyura</taxon>
        <taxon>Eubrachyura</taxon>
        <taxon>Portunoidea</taxon>
        <taxon>Portunidae</taxon>
        <taxon>Portuninae</taxon>
        <taxon>Portunus</taxon>
    </lineage>
</organism>
<protein>
    <submittedName>
        <fullName evidence="1">Uncharacterized protein</fullName>
    </submittedName>
</protein>